<keyword evidence="2" id="KW-0732">Signal</keyword>
<dbReference type="RefSeq" id="WP_132104860.1">
    <property type="nucleotide sequence ID" value="NZ_SMLB01000031.1"/>
</dbReference>
<comment type="caution">
    <text evidence="3">The sequence shown here is derived from an EMBL/GenBank/DDBJ whole genome shotgun (WGS) entry which is preliminary data.</text>
</comment>
<feature type="signal peptide" evidence="2">
    <location>
        <begin position="1"/>
        <end position="18"/>
    </location>
</feature>
<dbReference type="OrthoDB" id="3789092at2"/>
<feature type="region of interest" description="Disordered" evidence="1">
    <location>
        <begin position="22"/>
        <end position="71"/>
    </location>
</feature>
<gene>
    <name evidence="3" type="ORF">E1262_19795</name>
</gene>
<feature type="compositionally biased region" description="Low complexity" evidence="1">
    <location>
        <begin position="22"/>
        <end position="38"/>
    </location>
</feature>
<dbReference type="AlphaFoldDB" id="A0A4R5A5G4"/>
<proteinExistence type="predicted"/>
<name>A0A4R5A5G4_9ACTN</name>
<evidence type="ECO:0000256" key="2">
    <source>
        <dbReference type="SAM" id="SignalP"/>
    </source>
</evidence>
<keyword evidence="4" id="KW-1185">Reference proteome</keyword>
<organism evidence="3 4">
    <name type="scientific">Jiangella aurantiaca</name>
    <dbReference type="NCBI Taxonomy" id="2530373"/>
    <lineage>
        <taxon>Bacteria</taxon>
        <taxon>Bacillati</taxon>
        <taxon>Actinomycetota</taxon>
        <taxon>Actinomycetes</taxon>
        <taxon>Jiangellales</taxon>
        <taxon>Jiangellaceae</taxon>
        <taxon>Jiangella</taxon>
    </lineage>
</organism>
<accession>A0A4R5A5G4</accession>
<dbReference type="PROSITE" id="PS51257">
    <property type="entry name" value="PROKAR_LIPOPROTEIN"/>
    <property type="match status" value="1"/>
</dbReference>
<protein>
    <recommendedName>
        <fullName evidence="5">LppX_LprAFG lipoprotein</fullName>
    </recommendedName>
</protein>
<evidence type="ECO:0000313" key="3">
    <source>
        <dbReference type="EMBL" id="TDD67181.1"/>
    </source>
</evidence>
<feature type="chain" id="PRO_5039124810" description="LppX_LprAFG lipoprotein" evidence="2">
    <location>
        <begin position="19"/>
        <end position="325"/>
    </location>
</feature>
<evidence type="ECO:0000313" key="4">
    <source>
        <dbReference type="Proteomes" id="UP000295217"/>
    </source>
</evidence>
<feature type="compositionally biased region" description="Acidic residues" evidence="1">
    <location>
        <begin position="39"/>
        <end position="50"/>
    </location>
</feature>
<dbReference type="EMBL" id="SMLB01000031">
    <property type="protein sequence ID" value="TDD67181.1"/>
    <property type="molecule type" value="Genomic_DNA"/>
</dbReference>
<evidence type="ECO:0000256" key="1">
    <source>
        <dbReference type="SAM" id="MobiDB-lite"/>
    </source>
</evidence>
<reference evidence="3 4" key="1">
    <citation type="submission" date="2019-02" db="EMBL/GenBank/DDBJ databases">
        <title>Draft genome sequences of novel Actinobacteria.</title>
        <authorList>
            <person name="Sahin N."/>
            <person name="Ay H."/>
            <person name="Saygin H."/>
        </authorList>
    </citation>
    <scope>NUCLEOTIDE SEQUENCE [LARGE SCALE GENOMIC DNA]</scope>
    <source>
        <strain evidence="3 4">8K307</strain>
    </source>
</reference>
<dbReference type="Proteomes" id="UP000295217">
    <property type="component" value="Unassembled WGS sequence"/>
</dbReference>
<sequence length="325" mass="33248">MRRITGCLPLAAALLVLAGCGDDSDDGSAGSTAAPSAEASDESGPGEETTEPAADATCTDGPPEAVVTDAGDEPRTLMELSPTAGDTTAVDMRMTMNTTASVDGEESPSMPTPPMLMGMVLTIDDVTDDEITMTVAYDRIEVEGGDPSLQSLLDSMVGVTGTVTTTRSGAFVDGKLDTSGVDPTLAPTMQQLDSQLANLAVPLPTEPVGIGATWDVATAVDSQGFTFCNTFSYTLTSFDGDAYELGVEMAQHAEPTTIEQGGASVELIEAAGSGTGTSAGRLSFPIAGSGSSDTSTSIEMAIDDGSTQQTLDMDMDIQLELSPRE</sequence>
<evidence type="ECO:0008006" key="5">
    <source>
        <dbReference type="Google" id="ProtNLM"/>
    </source>
</evidence>